<keyword evidence="9" id="KW-0378">Hydrolase</keyword>
<dbReference type="Pfam" id="PF09409">
    <property type="entry name" value="PUB"/>
    <property type="match status" value="1"/>
</dbReference>
<dbReference type="Gene3D" id="2.20.25.10">
    <property type="match status" value="1"/>
</dbReference>
<dbReference type="SUPFAM" id="SSF49785">
    <property type="entry name" value="Galactose-binding domain-like"/>
    <property type="match status" value="1"/>
</dbReference>
<dbReference type="GO" id="GO:0046872">
    <property type="term" value="F:metal ion binding"/>
    <property type="evidence" value="ECO:0007669"/>
    <property type="project" value="UniProtKB-KW"/>
</dbReference>
<dbReference type="Ensembl" id="ENSGALT00010005695.1">
    <property type="protein sequence ID" value="ENSGALP00010003534.1"/>
    <property type="gene ID" value="ENSGALG00010002464.1"/>
</dbReference>
<name>A0A8V0XFV9_CHICK</name>
<dbReference type="Gene3D" id="2.60.120.1020">
    <property type="entry name" value="Peptide N glycanase, PAW domain"/>
    <property type="match status" value="1"/>
</dbReference>
<evidence type="ECO:0000256" key="6">
    <source>
        <dbReference type="ARBA" id="ARBA00018546"/>
    </source>
</evidence>
<dbReference type="InterPro" id="IPR038765">
    <property type="entry name" value="Papain-like_cys_pep_sf"/>
</dbReference>
<comment type="subcellular location">
    <subcellularLocation>
        <location evidence="3">Cytoplasm</location>
    </subcellularLocation>
</comment>
<dbReference type="InterPro" id="IPR038680">
    <property type="entry name" value="PAW_sf"/>
</dbReference>
<feature type="region of interest" description="Disordered" evidence="15">
    <location>
        <begin position="1"/>
        <end position="23"/>
    </location>
</feature>
<dbReference type="SMART" id="SM00580">
    <property type="entry name" value="PUG"/>
    <property type="match status" value="1"/>
</dbReference>
<evidence type="ECO:0000256" key="1">
    <source>
        <dbReference type="ARBA" id="ARBA00001650"/>
    </source>
</evidence>
<comment type="catalytic activity">
    <reaction evidence="1">
        <text>Hydrolysis of an N(4)-(acetyl-beta-D-glucosaminyl)asparagine residue in which the glucosamine residue may be further glycosylated, to yield a (substituted) N-acetyl-beta-D-glucosaminylamine and a peptide containing an aspartate residue.</text>
        <dbReference type="EC" id="3.5.1.52"/>
    </reaction>
</comment>
<feature type="domain" description="PAW" evidence="16">
    <location>
        <begin position="542"/>
        <end position="743"/>
    </location>
</feature>
<comment type="cofactor">
    <cofactor evidence="2">
        <name>Zn(2+)</name>
        <dbReference type="ChEBI" id="CHEBI:29105"/>
    </cofactor>
</comment>
<dbReference type="Gene3D" id="1.20.58.2190">
    <property type="match status" value="1"/>
</dbReference>
<evidence type="ECO:0000256" key="2">
    <source>
        <dbReference type="ARBA" id="ARBA00001947"/>
    </source>
</evidence>
<dbReference type="Pfam" id="PF01841">
    <property type="entry name" value="Transglut_core"/>
    <property type="match status" value="1"/>
</dbReference>
<dbReference type="InterPro" id="IPR036339">
    <property type="entry name" value="PUB-like_dom_sf"/>
</dbReference>
<dbReference type="InterPro" id="IPR002931">
    <property type="entry name" value="Transglutaminase-like"/>
</dbReference>
<dbReference type="SUPFAM" id="SSF143503">
    <property type="entry name" value="PUG domain-like"/>
    <property type="match status" value="1"/>
</dbReference>
<evidence type="ECO:0000256" key="8">
    <source>
        <dbReference type="ARBA" id="ARBA00022723"/>
    </source>
</evidence>
<dbReference type="FunFam" id="2.20.25.10:FF:000011">
    <property type="entry name" value="peptide-N(4)-(N-acetyl-beta- glucosaminyl)asparagine amidase"/>
    <property type="match status" value="1"/>
</dbReference>
<reference evidence="17" key="1">
    <citation type="submission" date="2020-11" db="EMBL/GenBank/DDBJ databases">
        <title>Gallus gallus (Chicken) genome, bGalGal1, GRCg7b, maternal haplotype autosomes + Z &amp; W.</title>
        <authorList>
            <person name="Warren W."/>
            <person name="Formenti G."/>
            <person name="Fedrigo O."/>
            <person name="Haase B."/>
            <person name="Mountcastle J."/>
            <person name="Balacco J."/>
            <person name="Tracey A."/>
            <person name="Schneider V."/>
            <person name="Okimoto R."/>
            <person name="Cheng H."/>
            <person name="Hawken R."/>
            <person name="Howe K."/>
            <person name="Jarvis E.D."/>
        </authorList>
    </citation>
    <scope>NUCLEOTIDE SEQUENCE [LARGE SCALE GENOMIC DNA]</scope>
    <source>
        <strain evidence="17">Broiler</strain>
    </source>
</reference>
<comment type="function">
    <text evidence="11">Specifically deglycosylates the denatured form of N-linked glycoproteins in the cytoplasm and assists their proteasome-mediated degradation. Cleaves the beta-aspartyl-glucosamine (GlcNAc) of the glycan and the amide side chain of Asn, converting Asn to Asp. Prefers proteins containing high-mannose over those bearing complex type oligosaccharides. Can recognize misfolded proteins in the endoplasmic reticulum that are exported to the cytosol to be destroyed and deglycosylate them, while it has no activity toward native proteins. Deglycosylation is a prerequisite for subsequent proteasome-mediated degradation of some, but not all, misfolded glycoproteins.</text>
</comment>
<dbReference type="GO" id="GO:0006516">
    <property type="term" value="P:glycoprotein catabolic process"/>
    <property type="evidence" value="ECO:0000318"/>
    <property type="project" value="GO_Central"/>
</dbReference>
<evidence type="ECO:0000313" key="17">
    <source>
        <dbReference type="Ensembl" id="ENSGALP00010003534.1"/>
    </source>
</evidence>
<dbReference type="FunCoup" id="A0A8V0XFV9">
    <property type="interactions" value="1193"/>
</dbReference>
<dbReference type="FunFam" id="1.20.58.2190:FF:000001">
    <property type="entry name" value="peptide-N(4)-(N-acetyl-beta- glucosaminyl)asparagine amidase"/>
    <property type="match status" value="1"/>
</dbReference>
<evidence type="ECO:0000256" key="5">
    <source>
        <dbReference type="ARBA" id="ARBA00012158"/>
    </source>
</evidence>
<dbReference type="EC" id="3.5.1.52" evidence="5"/>
<evidence type="ECO:0000256" key="14">
    <source>
        <dbReference type="PROSITE-ProRule" id="PRU00731"/>
    </source>
</evidence>
<dbReference type="PROSITE" id="PS51398">
    <property type="entry name" value="PAW"/>
    <property type="match status" value="1"/>
</dbReference>
<evidence type="ECO:0000256" key="11">
    <source>
        <dbReference type="ARBA" id="ARBA00024870"/>
    </source>
</evidence>
<dbReference type="InterPro" id="IPR006588">
    <property type="entry name" value="Peptide_N_glycanase_PAW_dom"/>
</dbReference>
<dbReference type="GO" id="GO:0000224">
    <property type="term" value="F:peptide-N4-(N-acetyl-beta-glucosaminyl)asparagine amidase activity"/>
    <property type="evidence" value="ECO:0000318"/>
    <property type="project" value="GO_Central"/>
</dbReference>
<dbReference type="SMART" id="SM00613">
    <property type="entry name" value="PAW"/>
    <property type="match status" value="1"/>
</dbReference>
<dbReference type="Pfam" id="PF04721">
    <property type="entry name" value="PAW"/>
    <property type="match status" value="1"/>
</dbReference>
<reference evidence="17" key="3">
    <citation type="submission" date="2025-09" db="UniProtKB">
        <authorList>
            <consortium name="Ensembl"/>
        </authorList>
    </citation>
    <scope>IDENTIFICATION</scope>
    <source>
        <strain evidence="17">broiler</strain>
    </source>
</reference>
<evidence type="ECO:0000256" key="4">
    <source>
        <dbReference type="ARBA" id="ARBA00009390"/>
    </source>
</evidence>
<evidence type="ECO:0000256" key="7">
    <source>
        <dbReference type="ARBA" id="ARBA00022490"/>
    </source>
</evidence>
<dbReference type="PANTHER" id="PTHR12143">
    <property type="entry name" value="PEPTIDE N-GLYCANASE PNGASE -RELATED"/>
    <property type="match status" value="1"/>
</dbReference>
<dbReference type="AlphaFoldDB" id="A0A8V0XFV9"/>
<evidence type="ECO:0000256" key="13">
    <source>
        <dbReference type="ARBA" id="ARBA00032901"/>
    </source>
</evidence>
<keyword evidence="10" id="KW-0862">Zinc</keyword>
<accession>A0A8V0XFV9</accession>
<evidence type="ECO:0000256" key="3">
    <source>
        <dbReference type="ARBA" id="ARBA00004496"/>
    </source>
</evidence>
<dbReference type="OrthoDB" id="409136at2759"/>
<organism evidence="17 18">
    <name type="scientific">Gallus gallus</name>
    <name type="common">Chicken</name>
    <dbReference type="NCBI Taxonomy" id="9031"/>
    <lineage>
        <taxon>Eukaryota</taxon>
        <taxon>Metazoa</taxon>
        <taxon>Chordata</taxon>
        <taxon>Craniata</taxon>
        <taxon>Vertebrata</taxon>
        <taxon>Euteleostomi</taxon>
        <taxon>Archelosauria</taxon>
        <taxon>Archosauria</taxon>
        <taxon>Dinosauria</taxon>
        <taxon>Saurischia</taxon>
        <taxon>Theropoda</taxon>
        <taxon>Coelurosauria</taxon>
        <taxon>Aves</taxon>
        <taxon>Neognathae</taxon>
        <taxon>Galloanserae</taxon>
        <taxon>Galliformes</taxon>
        <taxon>Phasianidae</taxon>
        <taxon>Phasianinae</taxon>
        <taxon>Gallus</taxon>
    </lineage>
</organism>
<proteinExistence type="inferred from homology"/>
<dbReference type="GeneTree" id="ENSGT00390000006540"/>
<dbReference type="SMART" id="SM00460">
    <property type="entry name" value="TGc"/>
    <property type="match status" value="1"/>
</dbReference>
<sequence length="743" mass="83207">MVGSASLPLSAGAGPHHSGRTGGRACDGFLVDPQCHDRRRGRIGDSAMGCAAATGAPHPRGPRLRNRDCAGALRRSPGAARGWRRSLLGGGAMAGSAGLSSSPSSPAVRELCKNARDTFLEASRLLLTYADNILRNPYEEKYRSIRNGNPAFSTRLLPVRGAVECLFEMGFQEGETHMVFPKEASIEQLRKVRDLIAVERSSRLNESNQVHRSASSETVAITQAIAHQPSRPAGSVPTPDHQQPEPSLLQSLKMAADILTTLQSKCDHLILAYESTSLQQKALALIPLQQLKEKAQRKLAQATRLDKGEHVNEEDFLLLELLNWFKNDFFHWVDNLPCSRCGGQTEGKRDYLSPTDDDLRWNADRVENHYCSQCQFCNRFPRYNNPEKLLETRRGRCGEWANCFTLCCRAVGFEARYVRDWTDHVWTEVYSASQKRWLHCDPCENVCDKPLLYEIGWGKKLSYVIAFSKDEVVDVTWRYSCKHQEVLARRTALSEAKLRETINAINKKKQQSLSEGRRKELLERTIVELAEFISPKTPKPGEFGGRTSGSMAWRIARGETGSEERKEVIFIPSEKEKASKLFHLMYNVVEDSYTRISNNNEQITGWGTGIWKAESIARKVETDWKMVYLARKEGSSSASISWKFECKSVGLKIDNISIRTSSQTFHSGRIKWRLYSPTAEVILVGDNSLSSYSDFCGATEVTLEATLSGGDGKAAWQHTQLFRNSLAGCGENCLEMIIKLADL</sequence>
<dbReference type="GO" id="GO:0005634">
    <property type="term" value="C:nucleus"/>
    <property type="evidence" value="ECO:0000318"/>
    <property type="project" value="GO_Central"/>
</dbReference>
<dbReference type="FunFam" id="2.60.120.1020:FF:000001">
    <property type="entry name" value="Peptide-N(4)-(N-acetyl-beta-glucosaminyl)asparagine amidase"/>
    <property type="match status" value="1"/>
</dbReference>
<reference evidence="17" key="2">
    <citation type="submission" date="2025-08" db="UniProtKB">
        <authorList>
            <consortium name="Ensembl"/>
        </authorList>
    </citation>
    <scope>IDENTIFICATION</scope>
    <source>
        <strain evidence="17">broiler</strain>
    </source>
</reference>
<evidence type="ECO:0000313" key="18">
    <source>
        <dbReference type="Proteomes" id="UP000000539"/>
    </source>
</evidence>
<protein>
    <recommendedName>
        <fullName evidence="6">Peptide-N(4)-(N-acetyl-beta-glucosaminyl)asparagine amidase</fullName>
        <ecNumber evidence="5">3.5.1.52</ecNumber>
    </recommendedName>
    <alternativeName>
        <fullName evidence="12">N-glycanase 1</fullName>
    </alternativeName>
    <alternativeName>
        <fullName evidence="13">Peptide:N-glycanase</fullName>
    </alternativeName>
</protein>
<keyword evidence="8" id="KW-0479">Metal-binding</keyword>
<evidence type="ECO:0000256" key="15">
    <source>
        <dbReference type="SAM" id="MobiDB-lite"/>
    </source>
</evidence>
<dbReference type="PANTHER" id="PTHR12143:SF19">
    <property type="entry name" value="PEPTIDE-N(4)-(N-ACETYL-BETA-GLUCOSAMINYL)ASPARAGINE AMIDASE"/>
    <property type="match status" value="1"/>
</dbReference>
<dbReference type="InterPro" id="IPR008979">
    <property type="entry name" value="Galactose-bd-like_sf"/>
</dbReference>
<dbReference type="InterPro" id="IPR050883">
    <property type="entry name" value="PNGase"/>
</dbReference>
<evidence type="ECO:0000259" key="16">
    <source>
        <dbReference type="PROSITE" id="PS51398"/>
    </source>
</evidence>
<evidence type="ECO:0000256" key="12">
    <source>
        <dbReference type="ARBA" id="ARBA00029604"/>
    </source>
</evidence>
<gene>
    <name evidence="17" type="primary">NGLY1</name>
</gene>
<dbReference type="GlyGen" id="A0A8V0XFV9">
    <property type="glycosylation" value="1 site"/>
</dbReference>
<dbReference type="InterPro" id="IPR018997">
    <property type="entry name" value="PUB_domain"/>
</dbReference>
<comment type="similarity">
    <text evidence="4 14">Belongs to the transglutaminase-like superfamily. PNGase family.</text>
</comment>
<keyword evidence="18" id="KW-1185">Reference proteome</keyword>
<evidence type="ECO:0000256" key="9">
    <source>
        <dbReference type="ARBA" id="ARBA00022801"/>
    </source>
</evidence>
<dbReference type="Proteomes" id="UP000000539">
    <property type="component" value="Chromosome 2"/>
</dbReference>
<keyword evidence="7" id="KW-0963">Cytoplasm</keyword>
<dbReference type="CDD" id="cd10459">
    <property type="entry name" value="PUB_PNGase"/>
    <property type="match status" value="1"/>
</dbReference>
<dbReference type="GO" id="GO:0005829">
    <property type="term" value="C:cytosol"/>
    <property type="evidence" value="ECO:0000318"/>
    <property type="project" value="GO_Central"/>
</dbReference>
<evidence type="ECO:0000256" key="10">
    <source>
        <dbReference type="ARBA" id="ARBA00022833"/>
    </source>
</evidence>
<dbReference type="GO" id="GO:0030513">
    <property type="term" value="P:positive regulation of BMP signaling pathway"/>
    <property type="evidence" value="ECO:0000318"/>
    <property type="project" value="GO_Central"/>
</dbReference>
<dbReference type="Gene3D" id="3.10.620.30">
    <property type="match status" value="1"/>
</dbReference>
<dbReference type="SUPFAM" id="SSF54001">
    <property type="entry name" value="Cysteine proteinases"/>
    <property type="match status" value="1"/>
</dbReference>